<feature type="compositionally biased region" description="Basic and acidic residues" evidence="2">
    <location>
        <begin position="270"/>
        <end position="282"/>
    </location>
</feature>
<feature type="region of interest" description="Disordered" evidence="2">
    <location>
        <begin position="227"/>
        <end position="311"/>
    </location>
</feature>
<sequence length="480" mass="54702">QCLELHVFLVPDEQWNSKLNKVPVEAIDSFISAGFIRVFPDINLKAIREELGTLLGPDRIVDRYCFLKCVGRSLAMVKAKQEKDLKAKSFAPPYSPYPELYLLPVDENANSLCSRSLSLDTVLYNTDSQTCFPLKPIFAPGQTKEPTKFPLIKQEPQQTVQTHSLENQSNFSSFEEKEEDSLECEDTVWTEDPQKGWNVQEESMAKQHELSLIKQTPNGIEKNEIKPCYKRNGTKDPGLPDVPEGPDTGLFYSQGRTSKLSPPLKPPRKKQSDKVNVGRDKIIVPGLSDSAPSALSQPLHMQKPTPELSSNRGELLKEIRLAKEERITLERTRQELLRKGKELLALNRHCRNQARDKWKKKYFDTKKETAPLEETLKGLQQELETFYNKLFQQLQARDGRNKQRQAGKLLSTKNDLIIQIMTESCEIDNLKKNIDDAKMKLDTEMKLRNQATTELQALKAELMQKKSHCSFVGPLTCSSD</sequence>
<dbReference type="PANTHER" id="PTHR14421">
    <property type="entry name" value="SPERMATOGENESIS-ASSOCIATED PROTEIN 1"/>
    <property type="match status" value="1"/>
</dbReference>
<name>A0AAD5ADM7_SILAS</name>
<reference evidence="4" key="1">
    <citation type="submission" date="2018-07" db="EMBL/GenBank/DDBJ databases">
        <title>Comparative genomics of catfishes provides insights into carnivory and benthic adaptation.</title>
        <authorList>
            <person name="Zhang Y."/>
            <person name="Wang D."/>
            <person name="Peng Z."/>
            <person name="Zheng S."/>
            <person name="Shao F."/>
            <person name="Tao W."/>
        </authorList>
    </citation>
    <scope>NUCLEOTIDE SEQUENCE</scope>
    <source>
        <strain evidence="4">Chongqing</strain>
    </source>
</reference>
<evidence type="ECO:0000313" key="5">
    <source>
        <dbReference type="Proteomes" id="UP001205998"/>
    </source>
</evidence>
<accession>A0AAD5ADM7</accession>
<evidence type="ECO:0000313" key="4">
    <source>
        <dbReference type="EMBL" id="KAI5614693.1"/>
    </source>
</evidence>
<keyword evidence="5" id="KW-1185">Reference proteome</keyword>
<protein>
    <submittedName>
        <fullName evidence="4">Spermatogenesis-associated protein 1 isoform X1</fullName>
    </submittedName>
</protein>
<dbReference type="InterPro" id="IPR031478">
    <property type="entry name" value="SPATA1_C"/>
</dbReference>
<keyword evidence="1" id="KW-0175">Coiled coil</keyword>
<evidence type="ECO:0000256" key="2">
    <source>
        <dbReference type="SAM" id="MobiDB-lite"/>
    </source>
</evidence>
<organism evidence="4 5">
    <name type="scientific">Silurus asotus</name>
    <name type="common">Amur catfish</name>
    <name type="synonym">Parasilurus asotus</name>
    <dbReference type="NCBI Taxonomy" id="30991"/>
    <lineage>
        <taxon>Eukaryota</taxon>
        <taxon>Metazoa</taxon>
        <taxon>Chordata</taxon>
        <taxon>Craniata</taxon>
        <taxon>Vertebrata</taxon>
        <taxon>Euteleostomi</taxon>
        <taxon>Actinopterygii</taxon>
        <taxon>Neopterygii</taxon>
        <taxon>Teleostei</taxon>
        <taxon>Ostariophysi</taxon>
        <taxon>Siluriformes</taxon>
        <taxon>Siluridae</taxon>
        <taxon>Silurus</taxon>
    </lineage>
</organism>
<dbReference type="PANTHER" id="PTHR14421:SF3">
    <property type="entry name" value="SPERMATOGENESIS-ASSOCIATED PROTEIN 1"/>
    <property type="match status" value="1"/>
</dbReference>
<dbReference type="EMBL" id="MU558159">
    <property type="protein sequence ID" value="KAI5614693.1"/>
    <property type="molecule type" value="Genomic_DNA"/>
</dbReference>
<evidence type="ECO:0000256" key="1">
    <source>
        <dbReference type="SAM" id="Coils"/>
    </source>
</evidence>
<dbReference type="Pfam" id="PF15743">
    <property type="entry name" value="SPATA1_C"/>
    <property type="match status" value="1"/>
</dbReference>
<feature type="domain" description="Spermatogenesis-associated protein 1 C-terminal" evidence="3">
    <location>
        <begin position="317"/>
        <end position="466"/>
    </location>
</feature>
<dbReference type="InterPro" id="IPR039062">
    <property type="entry name" value="SPAT1"/>
</dbReference>
<dbReference type="AlphaFoldDB" id="A0AAD5ADM7"/>
<feature type="coiled-coil region" evidence="1">
    <location>
        <begin position="420"/>
        <end position="468"/>
    </location>
</feature>
<evidence type="ECO:0000259" key="3">
    <source>
        <dbReference type="Pfam" id="PF15743"/>
    </source>
</evidence>
<feature type="non-terminal residue" evidence="4">
    <location>
        <position position="480"/>
    </location>
</feature>
<gene>
    <name evidence="4" type="ORF">C0J50_3505</name>
</gene>
<proteinExistence type="predicted"/>
<dbReference type="Proteomes" id="UP001205998">
    <property type="component" value="Unassembled WGS sequence"/>
</dbReference>
<comment type="caution">
    <text evidence="4">The sequence shown here is derived from an EMBL/GenBank/DDBJ whole genome shotgun (WGS) entry which is preliminary data.</text>
</comment>
<feature type="non-terminal residue" evidence="4">
    <location>
        <position position="1"/>
    </location>
</feature>